<reference evidence="1 2" key="1">
    <citation type="submission" date="2018-03" db="EMBL/GenBank/DDBJ databases">
        <title>Draft Genome Sequences of the Obligatory Marine Myxobacteria Enhygromyxa salina SWB007.</title>
        <authorList>
            <person name="Poehlein A."/>
            <person name="Moghaddam J.A."/>
            <person name="Harms H."/>
            <person name="Alanjari M."/>
            <person name="Koenig G.M."/>
            <person name="Daniel R."/>
            <person name="Schaeberle T.F."/>
        </authorList>
    </citation>
    <scope>NUCLEOTIDE SEQUENCE [LARGE SCALE GENOMIC DNA]</scope>
    <source>
        <strain evidence="1 2">SWB007</strain>
    </source>
</reference>
<comment type="caution">
    <text evidence="1">The sequence shown here is derived from an EMBL/GenBank/DDBJ whole genome shotgun (WGS) entry which is preliminary data.</text>
</comment>
<dbReference type="AlphaFoldDB" id="A0A2S9YLX6"/>
<dbReference type="Proteomes" id="UP000238823">
    <property type="component" value="Unassembled WGS sequence"/>
</dbReference>
<evidence type="ECO:0000313" key="1">
    <source>
        <dbReference type="EMBL" id="PRQ06052.1"/>
    </source>
</evidence>
<proteinExistence type="predicted"/>
<dbReference type="EMBL" id="PVNL01000086">
    <property type="protein sequence ID" value="PRQ06052.1"/>
    <property type="molecule type" value="Genomic_DNA"/>
</dbReference>
<evidence type="ECO:0000313" key="2">
    <source>
        <dbReference type="Proteomes" id="UP000238823"/>
    </source>
</evidence>
<protein>
    <submittedName>
        <fullName evidence="1">Uncharacterized protein</fullName>
    </submittedName>
</protein>
<accession>A0A2S9YLX6</accession>
<name>A0A2S9YLX6_9BACT</name>
<gene>
    <name evidence="1" type="ORF">ENSA7_43140</name>
</gene>
<organism evidence="1 2">
    <name type="scientific">Enhygromyxa salina</name>
    <dbReference type="NCBI Taxonomy" id="215803"/>
    <lineage>
        <taxon>Bacteria</taxon>
        <taxon>Pseudomonadati</taxon>
        <taxon>Myxococcota</taxon>
        <taxon>Polyangia</taxon>
        <taxon>Nannocystales</taxon>
        <taxon>Nannocystaceae</taxon>
        <taxon>Enhygromyxa</taxon>
    </lineage>
</organism>
<sequence length="216" mass="23418">MIPNNVPGLVACLGSSDQFCRAECDQFRRAGGDQSRRAGGDQFCRAGCDHIARAVTPGTSEPQDVVVGLRPVLISKCHDSVREHPRLRSTLEEVVDYCEVSGHSNVSTAFQASEGAGVDASRVRQLSPAQTQVLSQHPQALAHERLSEGPPHAAAGSPTSKLEARACFVRIIFNFFTRTKLHASRRRQNAAPAARAAVCRYFNQQMFGVLPSRSHG</sequence>